<proteinExistence type="predicted"/>
<evidence type="ECO:0000313" key="3">
    <source>
        <dbReference type="EMBL" id="KAI1893279.1"/>
    </source>
</evidence>
<dbReference type="Gene3D" id="1.10.238.10">
    <property type="entry name" value="EF-hand"/>
    <property type="match status" value="1"/>
</dbReference>
<dbReference type="Proteomes" id="UP000829720">
    <property type="component" value="Unassembled WGS sequence"/>
</dbReference>
<comment type="caution">
    <text evidence="3">The sequence shown here is derived from an EMBL/GenBank/DDBJ whole genome shotgun (WGS) entry which is preliminary data.</text>
</comment>
<dbReference type="PANTHER" id="PTHR15463">
    <property type="entry name" value="AP1 GAMMA SUBUNIT BINDING PROTEIN 1"/>
    <property type="match status" value="1"/>
</dbReference>
<feature type="region of interest" description="Disordered" evidence="1">
    <location>
        <begin position="106"/>
        <end position="129"/>
    </location>
</feature>
<dbReference type="SUPFAM" id="SSF47473">
    <property type="entry name" value="EF-hand"/>
    <property type="match status" value="1"/>
</dbReference>
<evidence type="ECO:0000256" key="1">
    <source>
        <dbReference type="SAM" id="MobiDB-lite"/>
    </source>
</evidence>
<dbReference type="InterPro" id="IPR011992">
    <property type="entry name" value="EF-hand-dom_pair"/>
</dbReference>
<feature type="region of interest" description="Disordered" evidence="1">
    <location>
        <begin position="497"/>
        <end position="520"/>
    </location>
</feature>
<dbReference type="PROSITE" id="PS50031">
    <property type="entry name" value="EH"/>
    <property type="match status" value="1"/>
</dbReference>
<dbReference type="PANTHER" id="PTHR15463:SF2">
    <property type="entry name" value="SYNERGIN GAMMA"/>
    <property type="match status" value="1"/>
</dbReference>
<gene>
    <name evidence="3" type="ORF">AGOR_G00122070</name>
</gene>
<feature type="region of interest" description="Disordered" evidence="1">
    <location>
        <begin position="378"/>
        <end position="414"/>
    </location>
</feature>
<dbReference type="InterPro" id="IPR000261">
    <property type="entry name" value="EH_dom"/>
</dbReference>
<accession>A0A8T3D6R8</accession>
<dbReference type="Pfam" id="PF12763">
    <property type="entry name" value="EH"/>
    <property type="match status" value="1"/>
</dbReference>
<protein>
    <recommendedName>
        <fullName evidence="2">EH domain-containing protein</fullName>
    </recommendedName>
</protein>
<organism evidence="3 4">
    <name type="scientific">Albula goreensis</name>
    <dbReference type="NCBI Taxonomy" id="1534307"/>
    <lineage>
        <taxon>Eukaryota</taxon>
        <taxon>Metazoa</taxon>
        <taxon>Chordata</taxon>
        <taxon>Craniata</taxon>
        <taxon>Vertebrata</taxon>
        <taxon>Euteleostomi</taxon>
        <taxon>Actinopterygii</taxon>
        <taxon>Neopterygii</taxon>
        <taxon>Teleostei</taxon>
        <taxon>Albuliformes</taxon>
        <taxon>Albulidae</taxon>
        <taxon>Albula</taxon>
    </lineage>
</organism>
<feature type="region of interest" description="Disordered" evidence="1">
    <location>
        <begin position="603"/>
        <end position="657"/>
    </location>
</feature>
<evidence type="ECO:0000313" key="4">
    <source>
        <dbReference type="Proteomes" id="UP000829720"/>
    </source>
</evidence>
<feature type="domain" description="EH" evidence="2">
    <location>
        <begin position="199"/>
        <end position="291"/>
    </location>
</feature>
<dbReference type="InterPro" id="IPR039656">
    <property type="entry name" value="SYNRG"/>
</dbReference>
<sequence>MALRPGPGGAGSFVYPVGGGLGPPQGMMQPAQQQGFPMVQVMQPNMMGINFGTQMPPGAVPMQGAVPLGMQATGMPFMAQPQFISMRAPGPPYSTDMHKHLAEEHQKRLEQQQRMLEEERKRRQFEEQKQKLRLLSSIKPKVGEKSRDDALEAIKGNLDGFSRDAKLHPTPSPHPNKAGVGVYPQQEQIQPIMPAWLYNDSLVPELFRKVLEATLTPAGIDTAKLYPILMSSGLPREALGQIWASANRTTPGKLTKEELYTVLAMIGVTQSGIPAMGLEILSQFHSPPIPSLPALAMALPPVPPQHQQPIMSQTPVSMATPAPTTAAVGLKPGASSQPQTSFSTCTQPQTSFSTCFPAPQGAKADDDDFQEFQEAPKAGAADDPFTEFPGESDSAFPTPSRSQSSAPAMLTPVSRSSSSDKYAVFKQLSVEQASDTISPVSDFADKYSVFRELEQLGDRKSVDKGFADFRSASTDDGFTDFKTADSISPLEATDQTKLFQPTFPPPVHQQPHNSTVLPQHKNPLKMSDLDLFSSVASAPAALPKSPPFPPNPSSMGQPAEGAQPLGRAANDFGEFSLFGPPAAPSGGSAGTAQDDFADFMAFGSSSDHKASTKSGKSASDGLEEAAPEQQQHGSDKYKGFSQLSQEGSLGYNDSKESSSCIPCLKSEGDDFAEFQSSKFSTALGASEKSLLDKVSAFKQAKEDSFSVKSLDLPSIGGSSAGKEDSEDTLSVQLDMKLSDVGGDLKHVMSDSSLDLPTMSAHQPPAAGEELVRLLW</sequence>
<evidence type="ECO:0000259" key="2">
    <source>
        <dbReference type="PROSITE" id="PS50031"/>
    </source>
</evidence>
<dbReference type="GO" id="GO:0030130">
    <property type="term" value="C:clathrin coat of trans-Golgi network vesicle"/>
    <property type="evidence" value="ECO:0007669"/>
    <property type="project" value="TreeGrafter"/>
</dbReference>
<dbReference type="EMBL" id="JAERUA010000011">
    <property type="protein sequence ID" value="KAI1893279.1"/>
    <property type="molecule type" value="Genomic_DNA"/>
</dbReference>
<dbReference type="OrthoDB" id="524326at2759"/>
<reference evidence="3" key="1">
    <citation type="submission" date="2021-01" db="EMBL/GenBank/DDBJ databases">
        <authorList>
            <person name="Zahm M."/>
            <person name="Roques C."/>
            <person name="Cabau C."/>
            <person name="Klopp C."/>
            <person name="Donnadieu C."/>
            <person name="Jouanno E."/>
            <person name="Lampietro C."/>
            <person name="Louis A."/>
            <person name="Herpin A."/>
            <person name="Echchiki A."/>
            <person name="Berthelot C."/>
            <person name="Parey E."/>
            <person name="Roest-Crollius H."/>
            <person name="Braasch I."/>
            <person name="Postlethwait J."/>
            <person name="Bobe J."/>
            <person name="Montfort J."/>
            <person name="Bouchez O."/>
            <person name="Begum T."/>
            <person name="Mejri S."/>
            <person name="Adams A."/>
            <person name="Chen W.-J."/>
            <person name="Guiguen Y."/>
        </authorList>
    </citation>
    <scope>NUCLEOTIDE SEQUENCE</scope>
    <source>
        <tissue evidence="3">Blood</tissue>
    </source>
</reference>
<name>A0A8T3D6R8_9TELE</name>
<feature type="region of interest" description="Disordered" evidence="1">
    <location>
        <begin position="539"/>
        <end position="591"/>
    </location>
</feature>
<dbReference type="AlphaFoldDB" id="A0A8T3D6R8"/>
<keyword evidence="4" id="KW-1185">Reference proteome</keyword>
<feature type="compositionally biased region" description="Polar residues" evidence="1">
    <location>
        <begin position="395"/>
        <end position="406"/>
    </location>
</feature>